<evidence type="ECO:0000259" key="1">
    <source>
        <dbReference type="SMART" id="SM00909"/>
    </source>
</evidence>
<comment type="caution">
    <text evidence="2">The sequence shown here is derived from an EMBL/GenBank/DDBJ whole genome shotgun (WGS) entry which is preliminary data.</text>
</comment>
<proteinExistence type="predicted"/>
<dbReference type="Pfam" id="PF10647">
    <property type="entry name" value="Gmad1"/>
    <property type="match status" value="1"/>
</dbReference>
<name>A0ABU0GPP5_9CELL</name>
<gene>
    <name evidence="2" type="ORF">JO380_002928</name>
</gene>
<dbReference type="Proteomes" id="UP001240250">
    <property type="component" value="Unassembled WGS sequence"/>
</dbReference>
<evidence type="ECO:0000313" key="2">
    <source>
        <dbReference type="EMBL" id="MDQ0426547.1"/>
    </source>
</evidence>
<organism evidence="2 3">
    <name type="scientific">Cellulomonas iranensis</name>
    <dbReference type="NCBI Taxonomy" id="76862"/>
    <lineage>
        <taxon>Bacteria</taxon>
        <taxon>Bacillati</taxon>
        <taxon>Actinomycetota</taxon>
        <taxon>Actinomycetes</taxon>
        <taxon>Micrococcales</taxon>
        <taxon>Cellulomonadaceae</taxon>
        <taxon>Cellulomonas</taxon>
    </lineage>
</organism>
<reference evidence="2 3" key="1">
    <citation type="submission" date="2023-07" db="EMBL/GenBank/DDBJ databases">
        <title>Sequencing the genomes of 1000 actinobacteria strains.</title>
        <authorList>
            <person name="Klenk H.-P."/>
        </authorList>
    </citation>
    <scope>NUCLEOTIDE SEQUENCE [LARGE SCALE GENOMIC DNA]</scope>
    <source>
        <strain evidence="2 3">DSM 14785</strain>
    </source>
</reference>
<sequence length="557" mass="57194">MSRVRGAAPAVVLVVGVLVGCAAIPTSGPVTEGDGVVREQEGVVVLAQGPQADADPAAIVEGFLLASDAEVTGDFEVTRQFLAADERTEWDPGASTVVASRTKVEQTGEAQVTVSVDVSARLDADGRYAEAPADARETLRYELVQDARGHWRIAHAPDGVVVTARRFEQQFRATSLYFLSPDEKMLVPEVRWFRDRNVPTAVVRALLAGPSPWLRDAVTTAVPAGAELKPEAVTLEQGGVAELTLEPAQAVQDADRGLLLAQLEASLRALGITTVHVQAGATGAPLEGRAADLVTPDPGELELLVDGRTLALVDGVAAPVDGVGAVAGAAPRAIARSADGSVRVALADASTLVALPVGAAAQRTLLTGAGLAAPSVDRFGWVWTARVSAPGRLDTVRLDGTTTEVAAEWLLGRTVRAVRVSRDASRVAIVSDGPDGTTLDVAGVVRDDDGAPVAIGPALRVGAPLTPTGPVVWVDDVTLAVLADGDAGAAPYLVTVAGRSTSLPAVADAVALAADRGERTLYVVTAEGELLRHQGGTWVAVPGVTGDLDVTGVAFPG</sequence>
<dbReference type="InterPro" id="IPR019606">
    <property type="entry name" value="GerMN"/>
</dbReference>
<dbReference type="PROSITE" id="PS51257">
    <property type="entry name" value="PROKAR_LIPOPROTEIN"/>
    <property type="match status" value="1"/>
</dbReference>
<protein>
    <recommendedName>
        <fullName evidence="1">GerMN domain-containing protein</fullName>
    </recommendedName>
</protein>
<dbReference type="EMBL" id="JAUSVM010000001">
    <property type="protein sequence ID" value="MDQ0426547.1"/>
    <property type="molecule type" value="Genomic_DNA"/>
</dbReference>
<keyword evidence="3" id="KW-1185">Reference proteome</keyword>
<evidence type="ECO:0000313" key="3">
    <source>
        <dbReference type="Proteomes" id="UP001240250"/>
    </source>
</evidence>
<dbReference type="SMART" id="SM00909">
    <property type="entry name" value="Germane"/>
    <property type="match status" value="1"/>
</dbReference>
<dbReference type="Pfam" id="PF25976">
    <property type="entry name" value="LpqB_N"/>
    <property type="match status" value="1"/>
</dbReference>
<dbReference type="InterPro" id="IPR059026">
    <property type="entry name" value="LpqB_N"/>
</dbReference>
<dbReference type="RefSeq" id="WP_070320948.1">
    <property type="nucleotide sequence ID" value="NZ_CP194061.1"/>
</dbReference>
<dbReference type="Pfam" id="PF10646">
    <property type="entry name" value="Germane"/>
    <property type="match status" value="1"/>
</dbReference>
<dbReference type="InterPro" id="IPR018910">
    <property type="entry name" value="LpqB_C"/>
</dbReference>
<feature type="domain" description="GerMN" evidence="1">
    <location>
        <begin position="199"/>
        <end position="314"/>
    </location>
</feature>
<accession>A0ABU0GPP5</accession>